<dbReference type="SUPFAM" id="SSF53300">
    <property type="entry name" value="vWA-like"/>
    <property type="match status" value="1"/>
</dbReference>
<accession>A0A507BZ94</accession>
<evidence type="ECO:0000313" key="2">
    <source>
        <dbReference type="EMBL" id="TPX31114.1"/>
    </source>
</evidence>
<dbReference type="Gene3D" id="3.40.50.300">
    <property type="entry name" value="P-loop containing nucleotide triphosphate hydrolases"/>
    <property type="match status" value="1"/>
</dbReference>
<organism evidence="2 3">
    <name type="scientific">Synchytrium endobioticum</name>
    <dbReference type="NCBI Taxonomy" id="286115"/>
    <lineage>
        <taxon>Eukaryota</taxon>
        <taxon>Fungi</taxon>
        <taxon>Fungi incertae sedis</taxon>
        <taxon>Chytridiomycota</taxon>
        <taxon>Chytridiomycota incertae sedis</taxon>
        <taxon>Chytridiomycetes</taxon>
        <taxon>Synchytriales</taxon>
        <taxon>Synchytriaceae</taxon>
        <taxon>Synchytrium</taxon>
    </lineage>
</organism>
<dbReference type="CDD" id="cd00198">
    <property type="entry name" value="vWFA"/>
    <property type="match status" value="1"/>
</dbReference>
<dbReference type="Proteomes" id="UP000317494">
    <property type="component" value="Unassembled WGS sequence"/>
</dbReference>
<dbReference type="InterPro" id="IPR036465">
    <property type="entry name" value="vWFA_dom_sf"/>
</dbReference>
<comment type="caution">
    <text evidence="2">The sequence shown here is derived from an EMBL/GenBank/DDBJ whole genome shotgun (WGS) entry which is preliminary data.</text>
</comment>
<dbReference type="Pfam" id="PF00092">
    <property type="entry name" value="VWA"/>
    <property type="match status" value="1"/>
</dbReference>
<protein>
    <recommendedName>
        <fullName evidence="1">VWFA domain-containing protein</fullName>
    </recommendedName>
</protein>
<evidence type="ECO:0000313" key="3">
    <source>
        <dbReference type="Proteomes" id="UP000317494"/>
    </source>
</evidence>
<reference evidence="2 3" key="1">
    <citation type="journal article" date="2019" name="Sci. Rep.">
        <title>Comparative genomics of chytrid fungi reveal insights into the obligate biotrophic and pathogenic lifestyle of Synchytrium endobioticum.</title>
        <authorList>
            <person name="van de Vossenberg B.T.L.H."/>
            <person name="Warris S."/>
            <person name="Nguyen H.D.T."/>
            <person name="van Gent-Pelzer M.P.E."/>
            <person name="Joly D.L."/>
            <person name="van de Geest H.C."/>
            <person name="Bonants P.J.M."/>
            <person name="Smith D.S."/>
            <person name="Levesque C.A."/>
            <person name="van der Lee T.A.J."/>
        </authorList>
    </citation>
    <scope>NUCLEOTIDE SEQUENCE [LARGE SCALE GENOMIC DNA]</scope>
    <source>
        <strain evidence="2 3">MB42</strain>
    </source>
</reference>
<evidence type="ECO:0000259" key="1">
    <source>
        <dbReference type="PROSITE" id="PS50234"/>
    </source>
</evidence>
<dbReference type="CDD" id="cd00882">
    <property type="entry name" value="Ras_like_GTPase"/>
    <property type="match status" value="1"/>
</dbReference>
<name>A0A507BZ94_9FUNG</name>
<dbReference type="VEuPathDB" id="FungiDB:SeMB42_g07812"/>
<feature type="domain" description="VWFA" evidence="1">
    <location>
        <begin position="28"/>
        <end position="201"/>
    </location>
</feature>
<proteinExistence type="predicted"/>
<dbReference type="Gene3D" id="3.40.50.410">
    <property type="entry name" value="von Willebrand factor, type A domain"/>
    <property type="match status" value="1"/>
</dbReference>
<sequence>MADYSKVFTGRGLRMVDDPRHNWRHGQTIIIIADSSSSVRGQFMSEKRLMEYLISQYPHQGLADADLNQYCVIQFSNSAYMVCHPTNDASEAVAAIHRMPYRAGTSNIYAALKLALKVINRVHRGRYQVWLITDGACAGLEPTSCVSGLKGKGAVITVIGVGCTHQHRLHDIASPNRVFLPHDFDAAIEMVRSGTTHIDEINFRVTLMKESNRLTDAVPFKLSIQNDSCSIIEASSKVKIAAKSRFWQPTKISLGKNIPVAGTHVFEFELMCRPSIKSLGFAKAFKRLEERVAISLVTGDNTRADPRACELRFCLPLDMFAQDLYDLKPVIPQGPRCYIPPVDTFNLCLLGRPGTGKSSFIATLDGSLSPHPAPDILNANRGARSTEHFVQLSKVYQLEALSKIAAEFFDTPGYEGSSDVDAAEYRGIDLGLLVAGYLPENIKLVRDSLCGRVFGSADIPKEQRLSVEEAWPRAIHCGILFIHASSVGTDLEYEAKIASEWTRVHDRVLIVVISQIDRVTSAERRLLGKRVSSVTSVDEDFIFLMKNYCSLSKSKLQKNFWIDKMAIQILHAALTGAQTFLERWHSTIDKIVMNGTQELHHLVLLSSPHSGPHTPEGHDTCQVKPRSIHSDAVMLKTIRKLVKSTIPEESRLSKEERDRLEELLVDYPNSEEAKHWIQAFSLLYSTNGTAADSVEEEALVSIGRSLRRHLDNKPLVLPATPTNDVTTVADNV</sequence>
<dbReference type="EMBL" id="QEAN01000634">
    <property type="protein sequence ID" value="TPX31114.1"/>
    <property type="molecule type" value="Genomic_DNA"/>
</dbReference>
<dbReference type="AlphaFoldDB" id="A0A507BZ94"/>
<dbReference type="InterPro" id="IPR027417">
    <property type="entry name" value="P-loop_NTPase"/>
</dbReference>
<dbReference type="InterPro" id="IPR002035">
    <property type="entry name" value="VWF_A"/>
</dbReference>
<dbReference type="SUPFAM" id="SSF52540">
    <property type="entry name" value="P-loop containing nucleoside triphosphate hydrolases"/>
    <property type="match status" value="1"/>
</dbReference>
<gene>
    <name evidence="2" type="ORF">SeMB42_g07812</name>
</gene>
<dbReference type="PROSITE" id="PS50234">
    <property type="entry name" value="VWFA"/>
    <property type="match status" value="1"/>
</dbReference>
<keyword evidence="3" id="KW-1185">Reference proteome</keyword>
<dbReference type="SMART" id="SM00327">
    <property type="entry name" value="VWA"/>
    <property type="match status" value="1"/>
</dbReference>